<proteinExistence type="predicted"/>
<evidence type="ECO:0000313" key="2">
    <source>
        <dbReference type="EMBL" id="ODN81019.1"/>
    </source>
</evidence>
<evidence type="ECO:0000313" key="3">
    <source>
        <dbReference type="Proteomes" id="UP000094065"/>
    </source>
</evidence>
<comment type="caution">
    <text evidence="2">The sequence shown here is derived from an EMBL/GenBank/DDBJ whole genome shotgun (WGS) entry which is preliminary data.</text>
</comment>
<organism evidence="2 3">
    <name type="scientific">Cryptococcus amylolentus CBS 6039</name>
    <dbReference type="NCBI Taxonomy" id="1295533"/>
    <lineage>
        <taxon>Eukaryota</taxon>
        <taxon>Fungi</taxon>
        <taxon>Dikarya</taxon>
        <taxon>Basidiomycota</taxon>
        <taxon>Agaricomycotina</taxon>
        <taxon>Tremellomycetes</taxon>
        <taxon>Tremellales</taxon>
        <taxon>Cryptococcaceae</taxon>
        <taxon>Cryptococcus</taxon>
    </lineage>
</organism>
<dbReference type="EMBL" id="AWGJ01000004">
    <property type="protein sequence ID" value="ODN81019.1"/>
    <property type="molecule type" value="Genomic_DNA"/>
</dbReference>
<evidence type="ECO:0000256" key="1">
    <source>
        <dbReference type="SAM" id="MobiDB-lite"/>
    </source>
</evidence>
<feature type="region of interest" description="Disordered" evidence="1">
    <location>
        <begin position="107"/>
        <end position="133"/>
    </location>
</feature>
<gene>
    <name evidence="2" type="ORF">L202_03120</name>
</gene>
<dbReference type="GeneID" id="30154429"/>
<protein>
    <submittedName>
        <fullName evidence="2">Uncharacterized protein</fullName>
    </submittedName>
</protein>
<sequence length="165" mass="18730">MPVDTSTISVYPPPAASVCGADRRAYYRELIRHRMRVSKATVIKDQYHLDSAAYDLEVIDGYFASNDQACDYFERYRQDVGDRAARSSEVQGNGPQAIVVELKDGANLPRRPHPRATTKRPGLPRSYLSSKDSIRTIQYRQQTPSSRARVRRCCKPSRRSTFGEC</sequence>
<dbReference type="AlphaFoldDB" id="A0A1E3HXJ9"/>
<accession>A0A1E3HXJ9</accession>
<name>A0A1E3HXJ9_9TREE</name>
<dbReference type="RefSeq" id="XP_018995585.1">
    <property type="nucleotide sequence ID" value="XM_019136916.1"/>
</dbReference>
<reference evidence="2 3" key="1">
    <citation type="submission" date="2016-06" db="EMBL/GenBank/DDBJ databases">
        <title>Evolution of pathogenesis and genome organization in the Tremellales.</title>
        <authorList>
            <person name="Cuomo C."/>
            <person name="Litvintseva A."/>
            <person name="Heitman J."/>
            <person name="Chen Y."/>
            <person name="Sun S."/>
            <person name="Springer D."/>
            <person name="Dromer F."/>
            <person name="Young S."/>
            <person name="Zeng Q."/>
            <person name="Chapman S."/>
            <person name="Gujja S."/>
            <person name="Saif S."/>
            <person name="Birren B."/>
        </authorList>
    </citation>
    <scope>NUCLEOTIDE SEQUENCE [LARGE SCALE GENOMIC DNA]</scope>
    <source>
        <strain evidence="2 3">CBS 6039</strain>
    </source>
</reference>
<dbReference type="Proteomes" id="UP000094065">
    <property type="component" value="Unassembled WGS sequence"/>
</dbReference>
<keyword evidence="3" id="KW-1185">Reference proteome</keyword>